<dbReference type="EMBL" id="WJQU01000002">
    <property type="protein sequence ID" value="KAJ6644121.1"/>
    <property type="molecule type" value="Genomic_DNA"/>
</dbReference>
<evidence type="ECO:0000313" key="3">
    <source>
        <dbReference type="Proteomes" id="UP001151699"/>
    </source>
</evidence>
<feature type="region of interest" description="Disordered" evidence="1">
    <location>
        <begin position="1"/>
        <end position="28"/>
    </location>
</feature>
<gene>
    <name evidence="2" type="ORF">Bhyg_09087</name>
</gene>
<dbReference type="Proteomes" id="UP001151699">
    <property type="component" value="Chromosome B"/>
</dbReference>
<protein>
    <submittedName>
        <fullName evidence="2">Uncharacterized protein</fullName>
    </submittedName>
</protein>
<keyword evidence="3" id="KW-1185">Reference proteome</keyword>
<accession>A0A9Q0N738</accession>
<evidence type="ECO:0000256" key="1">
    <source>
        <dbReference type="SAM" id="MobiDB-lite"/>
    </source>
</evidence>
<name>A0A9Q0N738_9DIPT</name>
<comment type="caution">
    <text evidence="2">The sequence shown here is derived from an EMBL/GenBank/DDBJ whole genome shotgun (WGS) entry which is preliminary data.</text>
</comment>
<sequence>MYKQIDQSEENDSKESDETENEADASVSAITRNIVKQTENSVKAQKISSNITTRQLLKKAEKTKRIETDTSISTLVTSTVLLKRRYYFKAIDKTILFLVEHHLALRGNWDKEYHEEDGLFNSLFDFAKEPDPDLVECEKFTPSNAKYTSRHLKYKTK</sequence>
<organism evidence="2 3">
    <name type="scientific">Pseudolycoriella hygida</name>
    <dbReference type="NCBI Taxonomy" id="35572"/>
    <lineage>
        <taxon>Eukaryota</taxon>
        <taxon>Metazoa</taxon>
        <taxon>Ecdysozoa</taxon>
        <taxon>Arthropoda</taxon>
        <taxon>Hexapoda</taxon>
        <taxon>Insecta</taxon>
        <taxon>Pterygota</taxon>
        <taxon>Neoptera</taxon>
        <taxon>Endopterygota</taxon>
        <taxon>Diptera</taxon>
        <taxon>Nematocera</taxon>
        <taxon>Sciaroidea</taxon>
        <taxon>Sciaridae</taxon>
        <taxon>Pseudolycoriella</taxon>
    </lineage>
</organism>
<evidence type="ECO:0000313" key="2">
    <source>
        <dbReference type="EMBL" id="KAJ6644121.1"/>
    </source>
</evidence>
<proteinExistence type="predicted"/>
<dbReference type="AlphaFoldDB" id="A0A9Q0N738"/>
<reference evidence="2" key="1">
    <citation type="submission" date="2022-07" db="EMBL/GenBank/DDBJ databases">
        <authorList>
            <person name="Trinca V."/>
            <person name="Uliana J.V.C."/>
            <person name="Torres T.T."/>
            <person name="Ward R.J."/>
            <person name="Monesi N."/>
        </authorList>
    </citation>
    <scope>NUCLEOTIDE SEQUENCE</scope>
    <source>
        <strain evidence="2">HSMRA1968</strain>
        <tissue evidence="2">Whole embryos</tissue>
    </source>
</reference>